<reference evidence="1" key="2">
    <citation type="journal article" date="2015" name="Data Brief">
        <title>Shoot transcriptome of the giant reed, Arundo donax.</title>
        <authorList>
            <person name="Barrero R.A."/>
            <person name="Guerrero F.D."/>
            <person name="Moolhuijzen P."/>
            <person name="Goolsby J.A."/>
            <person name="Tidwell J."/>
            <person name="Bellgard S.E."/>
            <person name="Bellgard M.I."/>
        </authorList>
    </citation>
    <scope>NUCLEOTIDE SEQUENCE</scope>
    <source>
        <tissue evidence="1">Shoot tissue taken approximately 20 cm above the soil surface</tissue>
    </source>
</reference>
<name>A0A0A9A279_ARUDO</name>
<accession>A0A0A9A279</accession>
<protein>
    <submittedName>
        <fullName evidence="1">Uncharacterized protein</fullName>
    </submittedName>
</protein>
<reference evidence="1" key="1">
    <citation type="submission" date="2014-09" db="EMBL/GenBank/DDBJ databases">
        <authorList>
            <person name="Magalhaes I.L.F."/>
            <person name="Oliveira U."/>
            <person name="Santos F.R."/>
            <person name="Vidigal T.H.D.A."/>
            <person name="Brescovit A.D."/>
            <person name="Santos A.J."/>
        </authorList>
    </citation>
    <scope>NUCLEOTIDE SEQUENCE</scope>
    <source>
        <tissue evidence="1">Shoot tissue taken approximately 20 cm above the soil surface</tissue>
    </source>
</reference>
<dbReference type="AlphaFoldDB" id="A0A0A9A279"/>
<evidence type="ECO:0000313" key="1">
    <source>
        <dbReference type="EMBL" id="JAD43090.1"/>
    </source>
</evidence>
<organism evidence="1">
    <name type="scientific">Arundo donax</name>
    <name type="common">Giant reed</name>
    <name type="synonym">Donax arundinaceus</name>
    <dbReference type="NCBI Taxonomy" id="35708"/>
    <lineage>
        <taxon>Eukaryota</taxon>
        <taxon>Viridiplantae</taxon>
        <taxon>Streptophyta</taxon>
        <taxon>Embryophyta</taxon>
        <taxon>Tracheophyta</taxon>
        <taxon>Spermatophyta</taxon>
        <taxon>Magnoliopsida</taxon>
        <taxon>Liliopsida</taxon>
        <taxon>Poales</taxon>
        <taxon>Poaceae</taxon>
        <taxon>PACMAD clade</taxon>
        <taxon>Arundinoideae</taxon>
        <taxon>Arundineae</taxon>
        <taxon>Arundo</taxon>
    </lineage>
</organism>
<dbReference type="EMBL" id="GBRH01254805">
    <property type="protein sequence ID" value="JAD43090.1"/>
    <property type="molecule type" value="Transcribed_RNA"/>
</dbReference>
<sequence>MLLRCAQVRNAPENLPFSGWHATTTATHRCNHHQCLDDTCTKLLDGINGLCFISYLCTYGYQLTKTCYCYLLSCHDCAIYAPETIAWLLIAKCNC</sequence>
<proteinExistence type="predicted"/>